<comment type="caution">
    <text evidence="3">The sequence shown here is derived from an EMBL/GenBank/DDBJ whole genome shotgun (WGS) entry which is preliminary data.</text>
</comment>
<organism evidence="3 4">
    <name type="scientific">Microbacterium saccharophilum</name>
    <dbReference type="NCBI Taxonomy" id="1213358"/>
    <lineage>
        <taxon>Bacteria</taxon>
        <taxon>Bacillati</taxon>
        <taxon>Actinomycetota</taxon>
        <taxon>Actinomycetes</taxon>
        <taxon>Micrococcales</taxon>
        <taxon>Microbacteriaceae</taxon>
        <taxon>Microbacterium</taxon>
    </lineage>
</organism>
<dbReference type="Proteomes" id="UP000198702">
    <property type="component" value="Unassembled WGS sequence"/>
</dbReference>
<dbReference type="PANTHER" id="PTHR11895:SF7">
    <property type="entry name" value="GLUTAMYL-TRNA(GLN) AMIDOTRANSFERASE SUBUNIT A, MITOCHONDRIAL"/>
    <property type="match status" value="1"/>
</dbReference>
<dbReference type="Gene3D" id="3.90.1300.10">
    <property type="entry name" value="Amidase signature (AS) domain"/>
    <property type="match status" value="1"/>
</dbReference>
<feature type="domain" description="Amidase" evidence="2">
    <location>
        <begin position="27"/>
        <end position="415"/>
    </location>
</feature>
<dbReference type="RefSeq" id="WP_028496906.1">
    <property type="nucleotide sequence ID" value="NZ_FOQZ01000001.1"/>
</dbReference>
<dbReference type="SUPFAM" id="SSF75304">
    <property type="entry name" value="Amidase signature (AS) enzymes"/>
    <property type="match status" value="1"/>
</dbReference>
<protein>
    <submittedName>
        <fullName evidence="3">Asp-tRNAAsn/Glu-tRNAGln amidotransferase A subunit</fullName>
    </submittedName>
</protein>
<dbReference type="PANTHER" id="PTHR11895">
    <property type="entry name" value="TRANSAMIDASE"/>
    <property type="match status" value="1"/>
</dbReference>
<sequence>MNHIAHDVLSATNLIEAYSLGTLTPVEVVEQLQQRASDIDGELHAWVATDWATAELAASRLRGAPSAQQPLWGVPIGVKDNIDLQGFPTRAGSHAFRDAGPARDAEVVVRLRRAGAIPIGKLATTELATLSNPPQTVNPWNGDHTPGGSSAGPAAAVASGMVPIALGTQTRGSVIRPASFTGLFGVSPTPGIVSTEGVVPNAYSIDRVGALARSAGDLALFLQSQQPAVSRAIPEGSVIGVVTDDYFWNETQPACRDAVDVAAEALQHAGYQTREVEIGLDFAVTGALHDLVEMVDFGAAHEILLQQGADSLGPFCVDLIRGAGPVSAVDYVRAQQERRRLTAALLASLDGLGAAALLTPGAPGAAPVGTRVTGSPRMSTPFTFLGLPAVAAPSVLDGEGMPVGVQLVAAPFQDLGLVALAAAIEARVGRMTQHLS</sequence>
<gene>
    <name evidence="3" type="ORF">SAMN04487751_0152</name>
</gene>
<dbReference type="AlphaFoldDB" id="A0A7Z7CX51"/>
<evidence type="ECO:0000259" key="2">
    <source>
        <dbReference type="Pfam" id="PF01425"/>
    </source>
</evidence>
<dbReference type="InterPro" id="IPR036928">
    <property type="entry name" value="AS_sf"/>
</dbReference>
<evidence type="ECO:0000256" key="1">
    <source>
        <dbReference type="ARBA" id="ARBA00009199"/>
    </source>
</evidence>
<dbReference type="GO" id="GO:0016740">
    <property type="term" value="F:transferase activity"/>
    <property type="evidence" value="ECO:0007669"/>
    <property type="project" value="UniProtKB-KW"/>
</dbReference>
<comment type="similarity">
    <text evidence="1">Belongs to the amidase family.</text>
</comment>
<evidence type="ECO:0000313" key="4">
    <source>
        <dbReference type="Proteomes" id="UP000198702"/>
    </source>
</evidence>
<dbReference type="InterPro" id="IPR023631">
    <property type="entry name" value="Amidase_dom"/>
</dbReference>
<keyword evidence="3" id="KW-0808">Transferase</keyword>
<dbReference type="InterPro" id="IPR000120">
    <property type="entry name" value="Amidase"/>
</dbReference>
<proteinExistence type="inferred from homology"/>
<name>A0A7Z7CX51_9MICO</name>
<accession>A0A7Z7CX51</accession>
<reference evidence="3 4" key="1">
    <citation type="submission" date="2016-10" db="EMBL/GenBank/DDBJ databases">
        <authorList>
            <person name="Varghese N."/>
            <person name="Submissions S."/>
        </authorList>
    </citation>
    <scope>NUCLEOTIDE SEQUENCE [LARGE SCALE GENOMIC DNA]</scope>
    <source>
        <strain evidence="3 4">UNC380MFSha3.1</strain>
    </source>
</reference>
<dbReference type="Pfam" id="PF01425">
    <property type="entry name" value="Amidase"/>
    <property type="match status" value="1"/>
</dbReference>
<dbReference type="EMBL" id="FOQZ01000001">
    <property type="protein sequence ID" value="SFI18090.1"/>
    <property type="molecule type" value="Genomic_DNA"/>
</dbReference>
<evidence type="ECO:0000313" key="3">
    <source>
        <dbReference type="EMBL" id="SFI18090.1"/>
    </source>
</evidence>